<evidence type="ECO:0000256" key="2">
    <source>
        <dbReference type="ARBA" id="ARBA00022448"/>
    </source>
</evidence>
<keyword evidence="5" id="KW-0812">Transmembrane</keyword>
<dbReference type="InterPro" id="IPR000914">
    <property type="entry name" value="SBP_5_dom"/>
</dbReference>
<evidence type="ECO:0000313" key="7">
    <source>
        <dbReference type="EMBL" id="KKW33290.1"/>
    </source>
</evidence>
<dbReference type="InterPro" id="IPR039424">
    <property type="entry name" value="SBP_5"/>
</dbReference>
<name>A0A0G1XQY1_9BACT</name>
<dbReference type="Gene3D" id="3.10.105.10">
    <property type="entry name" value="Dipeptide-binding Protein, Domain 3"/>
    <property type="match status" value="1"/>
</dbReference>
<dbReference type="AlphaFoldDB" id="A0A0G1XQY1"/>
<evidence type="ECO:0000256" key="5">
    <source>
        <dbReference type="SAM" id="Phobius"/>
    </source>
</evidence>
<feature type="transmembrane region" description="Helical" evidence="5">
    <location>
        <begin position="50"/>
        <end position="71"/>
    </location>
</feature>
<comment type="caution">
    <text evidence="7">The sequence shown here is derived from an EMBL/GenBank/DDBJ whole genome shotgun (WGS) entry which is preliminary data.</text>
</comment>
<dbReference type="Gene3D" id="3.40.190.10">
    <property type="entry name" value="Periplasmic binding protein-like II"/>
    <property type="match status" value="1"/>
</dbReference>
<keyword evidence="5" id="KW-0472">Membrane</keyword>
<dbReference type="Proteomes" id="UP000034711">
    <property type="component" value="Unassembled WGS sequence"/>
</dbReference>
<reference evidence="7 8" key="1">
    <citation type="journal article" date="2015" name="Nature">
        <title>rRNA introns, odd ribosomes, and small enigmatic genomes across a large radiation of phyla.</title>
        <authorList>
            <person name="Brown C.T."/>
            <person name="Hug L.A."/>
            <person name="Thomas B.C."/>
            <person name="Sharon I."/>
            <person name="Castelle C.J."/>
            <person name="Singh A."/>
            <person name="Wilkins M.J."/>
            <person name="Williams K.H."/>
            <person name="Banfield J.F."/>
        </authorList>
    </citation>
    <scope>NUCLEOTIDE SEQUENCE [LARGE SCALE GENOMIC DNA]</scope>
</reference>
<keyword evidence="3" id="KW-0732">Signal</keyword>
<dbReference type="SUPFAM" id="SSF53850">
    <property type="entry name" value="Periplasmic binding protein-like II"/>
    <property type="match status" value="1"/>
</dbReference>
<evidence type="ECO:0000259" key="6">
    <source>
        <dbReference type="Pfam" id="PF00496"/>
    </source>
</evidence>
<evidence type="ECO:0000256" key="1">
    <source>
        <dbReference type="ARBA" id="ARBA00005695"/>
    </source>
</evidence>
<comment type="similarity">
    <text evidence="1">Belongs to the bacterial solute-binding protein 5 family.</text>
</comment>
<dbReference type="PANTHER" id="PTHR30290">
    <property type="entry name" value="PERIPLASMIC BINDING COMPONENT OF ABC TRANSPORTER"/>
    <property type="match status" value="1"/>
</dbReference>
<feature type="region of interest" description="Disordered" evidence="4">
    <location>
        <begin position="401"/>
        <end position="423"/>
    </location>
</feature>
<feature type="compositionally biased region" description="Basic residues" evidence="4">
    <location>
        <begin position="413"/>
        <end position="423"/>
    </location>
</feature>
<keyword evidence="5" id="KW-1133">Transmembrane helix</keyword>
<dbReference type="PANTHER" id="PTHR30290:SF9">
    <property type="entry name" value="OLIGOPEPTIDE-BINDING PROTEIN APPA"/>
    <property type="match status" value="1"/>
</dbReference>
<dbReference type="GO" id="GO:0015833">
    <property type="term" value="P:peptide transport"/>
    <property type="evidence" value="ECO:0007669"/>
    <property type="project" value="TreeGrafter"/>
</dbReference>
<dbReference type="CDD" id="cd00995">
    <property type="entry name" value="PBP2_NikA_DppA_OppA_like"/>
    <property type="match status" value="1"/>
</dbReference>
<accession>A0A0G1XQY1</accession>
<keyword evidence="2" id="KW-0813">Transport</keyword>
<organism evidence="7 8">
    <name type="scientific">Candidatus Uhrbacteria bacterium GW2011_GWA2_53_10</name>
    <dbReference type="NCBI Taxonomy" id="1618980"/>
    <lineage>
        <taxon>Bacteria</taxon>
        <taxon>Candidatus Uhriibacteriota</taxon>
    </lineage>
</organism>
<dbReference type="Pfam" id="PF00496">
    <property type="entry name" value="SBP_bac_5"/>
    <property type="match status" value="1"/>
</dbReference>
<gene>
    <name evidence="7" type="ORF">UY77_C0002G0038</name>
</gene>
<evidence type="ECO:0000256" key="3">
    <source>
        <dbReference type="ARBA" id="ARBA00022729"/>
    </source>
</evidence>
<protein>
    <submittedName>
        <fullName evidence="7">Extracellular solute-binding protein</fullName>
    </submittedName>
</protein>
<dbReference type="EMBL" id="LCRI01000002">
    <property type="protein sequence ID" value="KKW33290.1"/>
    <property type="molecule type" value="Genomic_DNA"/>
</dbReference>
<feature type="domain" description="Solute-binding protein family 5" evidence="6">
    <location>
        <begin position="128"/>
        <end position="384"/>
    </location>
</feature>
<sequence>MFFAKRSRQPGRAPQDLAMRQVLSVSHPRRVPTWRQWQQLSRVLSHAERLLLRGAGGLILCSVVASAVWYISTHRVDVPAVGGEYTEALVGEPQFVNPLYASASDVDADLARLIYSGLMRWDSSQGLMNDLAANIQVSEDKKTYTVQLRDDARFHNHEPVRARDIIFTFDAIQNSQYRSPLAVSFQNVEVTQVDDKTVAFVLDQPFAPFLSTLTVGILPADVWSDIPPRSAALAELNLKPIGSGPYTFAEFAKDKKGGIHSYTLERYRDYYGEKPFIERLTFKFYPSVEEAVRGLASRQVEGVGFVPPDQEAEVEKNRSVSLLRPAMPRETLLLFNQEKQPIFKKIEVRKAIALALDKPKIVETVTNGYGTVLDSAIPQGLLGHGSKSGIHSTWRARCRTTRRSRHQIEHGGGRARKVCQHRD</sequence>
<evidence type="ECO:0000256" key="4">
    <source>
        <dbReference type="SAM" id="MobiDB-lite"/>
    </source>
</evidence>
<dbReference type="GO" id="GO:1904680">
    <property type="term" value="F:peptide transmembrane transporter activity"/>
    <property type="evidence" value="ECO:0007669"/>
    <property type="project" value="TreeGrafter"/>
</dbReference>
<proteinExistence type="inferred from homology"/>
<evidence type="ECO:0000313" key="8">
    <source>
        <dbReference type="Proteomes" id="UP000034711"/>
    </source>
</evidence>